<proteinExistence type="predicted"/>
<sequence length="156" mass="17948">MRTMQEWLDSYSSDHRNPTNQRLHWLCVPPIVWSVIALLWAIPIPASLARQGSWAVLVMVLAFYWYWQRSRRLATALLVAFAVLGLITHVLYERLGAEHLCYLAVIVFVIAWIGQFIGHHYEGRRPSFLTDMSYLLIGPAWLMEKLLRKLGLGASA</sequence>
<feature type="transmembrane region" description="Helical" evidence="1">
    <location>
        <begin position="23"/>
        <end position="42"/>
    </location>
</feature>
<protein>
    <submittedName>
        <fullName evidence="2">Uncharacterized membrane protein YGL010W</fullName>
    </submittedName>
</protein>
<feature type="transmembrane region" description="Helical" evidence="1">
    <location>
        <begin position="48"/>
        <end position="66"/>
    </location>
</feature>
<dbReference type="InterPro" id="IPR009305">
    <property type="entry name" value="Mpo1-like"/>
</dbReference>
<keyword evidence="1" id="KW-1133">Transmembrane helix</keyword>
<dbReference type="PANTHER" id="PTHR28026:SF9">
    <property type="entry name" value="2-HYDROXY-PALMITIC ACID DIOXYGENASE MPO1"/>
    <property type="match status" value="1"/>
</dbReference>
<evidence type="ECO:0000256" key="1">
    <source>
        <dbReference type="SAM" id="Phobius"/>
    </source>
</evidence>
<dbReference type="RefSeq" id="WP_092701938.1">
    <property type="nucleotide sequence ID" value="NZ_FOSR01000003.1"/>
</dbReference>
<dbReference type="Proteomes" id="UP000198725">
    <property type="component" value="Unassembled WGS sequence"/>
</dbReference>
<keyword evidence="3" id="KW-1185">Reference proteome</keyword>
<dbReference type="Pfam" id="PF06127">
    <property type="entry name" value="Mpo1-like"/>
    <property type="match status" value="1"/>
</dbReference>
<dbReference type="GO" id="GO:0016020">
    <property type="term" value="C:membrane"/>
    <property type="evidence" value="ECO:0007669"/>
    <property type="project" value="GOC"/>
</dbReference>
<keyword evidence="1" id="KW-0472">Membrane</keyword>
<dbReference type="PANTHER" id="PTHR28026">
    <property type="entry name" value="DUF962 DOMAIN PROTEIN (AFU_ORTHOLOGUE AFUA_8G05310)"/>
    <property type="match status" value="1"/>
</dbReference>
<evidence type="ECO:0000313" key="3">
    <source>
        <dbReference type="Proteomes" id="UP000198725"/>
    </source>
</evidence>
<accession>A0A1I3ZSM4</accession>
<organism evidence="2 3">
    <name type="scientific">Rhodanobacter glycinis</name>
    <dbReference type="NCBI Taxonomy" id="582702"/>
    <lineage>
        <taxon>Bacteria</taxon>
        <taxon>Pseudomonadati</taxon>
        <taxon>Pseudomonadota</taxon>
        <taxon>Gammaproteobacteria</taxon>
        <taxon>Lysobacterales</taxon>
        <taxon>Rhodanobacteraceae</taxon>
        <taxon>Rhodanobacter</taxon>
    </lineage>
</organism>
<feature type="transmembrane region" description="Helical" evidence="1">
    <location>
        <begin position="73"/>
        <end position="91"/>
    </location>
</feature>
<dbReference type="EMBL" id="FOSR01000003">
    <property type="protein sequence ID" value="SFK46676.1"/>
    <property type="molecule type" value="Genomic_DNA"/>
</dbReference>
<dbReference type="GO" id="GO:0046521">
    <property type="term" value="P:sphingoid catabolic process"/>
    <property type="evidence" value="ECO:0007669"/>
    <property type="project" value="TreeGrafter"/>
</dbReference>
<feature type="transmembrane region" description="Helical" evidence="1">
    <location>
        <begin position="97"/>
        <end position="117"/>
    </location>
</feature>
<keyword evidence="1" id="KW-0812">Transmembrane</keyword>
<reference evidence="3" key="1">
    <citation type="submission" date="2016-10" db="EMBL/GenBank/DDBJ databases">
        <authorList>
            <person name="Varghese N."/>
            <person name="Submissions S."/>
        </authorList>
    </citation>
    <scope>NUCLEOTIDE SEQUENCE [LARGE SCALE GENOMIC DNA]</scope>
    <source>
        <strain evidence="3">MO64</strain>
    </source>
</reference>
<evidence type="ECO:0000313" key="2">
    <source>
        <dbReference type="EMBL" id="SFK46676.1"/>
    </source>
</evidence>
<name>A0A1I3ZSM4_9GAMM</name>
<gene>
    <name evidence="2" type="ORF">SAMN05192579_10373</name>
</gene>
<dbReference type="AlphaFoldDB" id="A0A1I3ZSM4"/>